<dbReference type="EMBL" id="CAJHNH020003112">
    <property type="protein sequence ID" value="CAG5128561.1"/>
    <property type="molecule type" value="Genomic_DNA"/>
</dbReference>
<evidence type="ECO:0000259" key="5">
    <source>
        <dbReference type="Pfam" id="PF08314"/>
    </source>
</evidence>
<reference evidence="7" key="1">
    <citation type="submission" date="2021-04" db="EMBL/GenBank/DDBJ databases">
        <authorList>
            <consortium name="Molecular Ecology Group"/>
        </authorList>
    </citation>
    <scope>NUCLEOTIDE SEQUENCE</scope>
</reference>
<organism evidence="7 8">
    <name type="scientific">Candidula unifasciata</name>
    <dbReference type="NCBI Taxonomy" id="100452"/>
    <lineage>
        <taxon>Eukaryota</taxon>
        <taxon>Metazoa</taxon>
        <taxon>Spiralia</taxon>
        <taxon>Lophotrochozoa</taxon>
        <taxon>Mollusca</taxon>
        <taxon>Gastropoda</taxon>
        <taxon>Heterobranchia</taxon>
        <taxon>Euthyneura</taxon>
        <taxon>Panpulmonata</taxon>
        <taxon>Eupulmonata</taxon>
        <taxon>Stylommatophora</taxon>
        <taxon>Helicina</taxon>
        <taxon>Helicoidea</taxon>
        <taxon>Geomitridae</taxon>
        <taxon>Candidula</taxon>
    </lineage>
</organism>
<dbReference type="GO" id="GO:0015031">
    <property type="term" value="P:protein transport"/>
    <property type="evidence" value="ECO:0007669"/>
    <property type="project" value="UniProtKB-KW"/>
</dbReference>
<evidence type="ECO:0000256" key="3">
    <source>
        <dbReference type="ARBA" id="ARBA00022824"/>
    </source>
</evidence>
<protein>
    <recommendedName>
        <fullName evidence="9">Sec39 domain-containing protein</fullName>
    </recommendedName>
</protein>
<dbReference type="PANTHER" id="PTHR15922:SF2">
    <property type="entry name" value="NBAS SUBUNIT OF NRZ TETHERING COMPLEX"/>
    <property type="match status" value="1"/>
</dbReference>
<dbReference type="PANTHER" id="PTHR15922">
    <property type="entry name" value="NEUROBLASTOMA-AMPLIFIED SEQUENCE"/>
    <property type="match status" value="1"/>
</dbReference>
<accession>A0A8S3ZPX5</accession>
<keyword evidence="2" id="KW-0813">Transport</keyword>
<evidence type="ECO:0000313" key="7">
    <source>
        <dbReference type="EMBL" id="CAG5128561.1"/>
    </source>
</evidence>
<dbReference type="GO" id="GO:0000149">
    <property type="term" value="F:SNARE binding"/>
    <property type="evidence" value="ECO:0007669"/>
    <property type="project" value="TreeGrafter"/>
</dbReference>
<keyword evidence="3" id="KW-0256">Endoplasmic reticulum</keyword>
<evidence type="ECO:0000256" key="1">
    <source>
        <dbReference type="ARBA" id="ARBA00004240"/>
    </source>
</evidence>
<dbReference type="GO" id="GO:0070939">
    <property type="term" value="C:Dsl1/NZR complex"/>
    <property type="evidence" value="ECO:0007669"/>
    <property type="project" value="TreeGrafter"/>
</dbReference>
<name>A0A8S3ZPX5_9EUPU</name>
<dbReference type="Pfam" id="PF08314">
    <property type="entry name" value="Sec39"/>
    <property type="match status" value="1"/>
</dbReference>
<evidence type="ECO:0000259" key="6">
    <source>
        <dbReference type="Pfam" id="PF22913"/>
    </source>
</evidence>
<keyword evidence="8" id="KW-1185">Reference proteome</keyword>
<evidence type="ECO:0008006" key="9">
    <source>
        <dbReference type="Google" id="ProtNLM"/>
    </source>
</evidence>
<dbReference type="InterPro" id="IPR054751">
    <property type="entry name" value="NBAS_C"/>
</dbReference>
<comment type="subcellular location">
    <subcellularLocation>
        <location evidence="1">Endoplasmic reticulum</location>
    </subcellularLocation>
</comment>
<dbReference type="GO" id="GO:0006890">
    <property type="term" value="P:retrograde vesicle-mediated transport, Golgi to endoplasmic reticulum"/>
    <property type="evidence" value="ECO:0007669"/>
    <property type="project" value="InterPro"/>
</dbReference>
<keyword evidence="4" id="KW-0653">Protein transport</keyword>
<gene>
    <name evidence="7" type="ORF">CUNI_LOCUS14119</name>
</gene>
<comment type="caution">
    <text evidence="7">The sequence shown here is derived from an EMBL/GenBank/DDBJ whole genome shotgun (WGS) entry which is preliminary data.</text>
</comment>
<sequence length="1468" mass="165669">TEALSKDLVQQWYFARACEIEKKSRLVDNAIEFVKLATERGAENLSDLLDDLMVMDLMVYECGVSDSLTFATLQEMADYDRLEYIMSQSSEEMYTKNLRRWMVPFLQRCEQKEPMAYSRLLRDFILTKARNYLTLVLKIFETSKPNVPSPVIHSETELMTLVLDSLYSCERSDQLDLAIKIFECLPTPSRHKESQESMRLHKQIDRLEQHISAAKILQGHGINKTLASIKESGNNPEEARSLLVKLTRLASKRPLPLSDLEWHKLHEDVMSLQRKVYHCIAQSVCHEIFVESLMCSGRQETIHLAGMLMLERSSVTTKANQFPKVTGTDKVPYSRAVELVLSSAKEYFDSSANLNDPCMDLARSCLNLILDAPQPVQEELDLIASLALLDEFGVPVLPLQVRLSKNRLELVMKAVSTKPTSYKQTQRLLRLGHLLCIPCKDNNEREGMILQMCAEAAVTALDYEFAYQCCERLISLCYSPAWNVCCKLAEQEGFRKIEAKAKLLTFALTYCNKEMIQPVLQARCLLETQILYEQINKILNEDKESDSPASRESPFSARAAIKQTQQILSSTKKTTSAVLSTMTDAKWWQSAASLLKQPHHHKGGGGSGLKGKDYDNAGFKKQGCHPFYAGIIEDCCEDVRAADYWATADIFSSTENTLSYNLLRTAKLEEMLTQGEKQQLAVEALIDLAKETMTRDTTLGLAYLLAIPKDYDFDSFFDSFPSTDISLQLAVYFYAIQVYSTMQPYTPPHVYALYRQTPSKIIGRVLDYIANSSESERPNEVKTMVKKLQMYQEMLEDFNQACTLQRLGKGQSLDDEVYNISLSLAKRYALPLWDVYLCHLEYLFSDSGLSIEELQTRVNKLDILNTLKERSSEFTQRMMTHIYPTLAGTDMRGLAYFFSLLETDNNQVLCGLTPSEHATLLKKLKPACPGLDYKKLMDSDTSPLEVLRPCLTAANINTLAKLASQIPDKEGGFLKPSSIYGCWASQIFWGQDGNQKLLPENKSAWIHRYESIGEWIQKLLPEDLLALIDNIVFTPTARVELDVPCRTEITKRALKFSKQSGTGKKKKLEDSGKMTWEECSQYLQTRLSHLMSLTNDTIQSFAQASDPTFSMYAEKYDLSKGDLQVVELLLVQMILDGQAVELVDDILQVAPPSLLKTRKIVQRAVSLIVKALRGDNGIQEIRASKPWLEVLQMVVENVRKHQDNGGDLVQAEDVMSLLRSFCSDASMDVTPRLDVLKVLEKVSEENIASEESRLTLFSHLLDKCDSKEHFLTLCRILILWPPFSSACSSDLNKNPWVKVFSAILSSQDLGGETICKVIKDECLEFPLDKKCTEHIFELLVQHQQPVSAVKIILQSSYADLIEKGLAVLSTLTEGITEEDLLKLILSRKLSSRVVSMPVFSHLISYVLNCQALPTCPEYASPSEIASQLHEAGAEAEAGSLLLQARSSHSLLQTFSSALTSAKYWFKKS</sequence>
<dbReference type="InterPro" id="IPR013244">
    <property type="entry name" value="Sec39_domain"/>
</dbReference>
<evidence type="ECO:0000256" key="4">
    <source>
        <dbReference type="ARBA" id="ARBA00022927"/>
    </source>
</evidence>
<evidence type="ECO:0000313" key="8">
    <source>
        <dbReference type="Proteomes" id="UP000678393"/>
    </source>
</evidence>
<feature type="domain" description="NBAS subunit of NRZ tethering complex C-terminal" evidence="6">
    <location>
        <begin position="1123"/>
        <end position="1243"/>
    </location>
</feature>
<dbReference type="OrthoDB" id="19988at2759"/>
<evidence type="ECO:0000256" key="2">
    <source>
        <dbReference type="ARBA" id="ARBA00022448"/>
    </source>
</evidence>
<feature type="domain" description="Sec39" evidence="5">
    <location>
        <begin position="202"/>
        <end position="520"/>
    </location>
</feature>
<proteinExistence type="predicted"/>
<dbReference type="Pfam" id="PF22913">
    <property type="entry name" value="NBAS_11th"/>
    <property type="match status" value="1"/>
</dbReference>
<dbReference type="Proteomes" id="UP000678393">
    <property type="component" value="Unassembled WGS sequence"/>
</dbReference>
<feature type="non-terminal residue" evidence="7">
    <location>
        <position position="1"/>
    </location>
</feature>